<name>A0A3R7LKS1_9TRYP</name>
<dbReference type="OrthoDB" id="264572at2759"/>
<accession>A0A3R7LKS1</accession>
<dbReference type="Proteomes" id="UP000284403">
    <property type="component" value="Unassembled WGS sequence"/>
</dbReference>
<evidence type="ECO:0000313" key="1">
    <source>
        <dbReference type="EMBL" id="RNF26630.1"/>
    </source>
</evidence>
<comment type="caution">
    <text evidence="1">The sequence shown here is derived from an EMBL/GenBank/DDBJ whole genome shotgun (WGS) entry which is preliminary data.</text>
</comment>
<dbReference type="AlphaFoldDB" id="A0A3R7LKS1"/>
<protein>
    <submittedName>
        <fullName evidence="1">Uncharacterized protein</fullName>
    </submittedName>
</protein>
<gene>
    <name evidence="1" type="ORF">Tco025E_01422</name>
</gene>
<dbReference type="GeneID" id="40315033"/>
<sequence>MDATSHAFLGACPFRSHENPYEQTKTIWSNWAGQKSETVADPLPLTCSQPIPLALLQQWKYYFAFCSGIVAQKVDWRDVFVYMSDASPAATLPLSLDSSSAATAAMMEGAADHVRCDKKNPLSATASACRRSVMFLMNKLAGDCERRFGACALRFHHQWLLRWTKMLAQCITWRLSHVSKKGESVPLKELRCYRFVFASRAKEVLGAEAYVRVLLEHLEAEEKKELQNSCSAEDVASLSLTQTAALTLTLTMTFTPLRVTFLSLAQCFPALSARALESLWADDLCIPCNVLNPHRMPEQVRRRVVASLNDTHGDIDGKSALAGSGGCRIHSATLGVVLEDGNPVRRGSGTNPILGIVAPEAGPLQLVKPHQLPSVVYLLETVGYVMLTKLRCSLVEKCYYALPFLADFVALGALLKKALLSLAGPSAASASTLSQAGSFTEALSMGLTPMLLQALLEATEDLYARAVDGILNGYSSKTMKHVVEFCGRSGTDVVSRAVVGVLERVVEPTLEVLLLLFGHDFSSKDDWHLVDFVVNMLKAVLNEKMEEMGSRCRSAPLASLQCHADHALLINYIDEHPLLQQRASVM</sequence>
<proteinExistence type="predicted"/>
<organism evidence="1 2">
    <name type="scientific">Trypanosoma conorhini</name>
    <dbReference type="NCBI Taxonomy" id="83891"/>
    <lineage>
        <taxon>Eukaryota</taxon>
        <taxon>Discoba</taxon>
        <taxon>Euglenozoa</taxon>
        <taxon>Kinetoplastea</taxon>
        <taxon>Metakinetoplastina</taxon>
        <taxon>Trypanosomatida</taxon>
        <taxon>Trypanosomatidae</taxon>
        <taxon>Trypanosoma</taxon>
    </lineage>
</organism>
<reference evidence="1 2" key="1">
    <citation type="journal article" date="2018" name="BMC Genomics">
        <title>Genomic comparison of Trypanosoma conorhini and Trypanosoma rangeli to Trypanosoma cruzi strains of high and low virulence.</title>
        <authorList>
            <person name="Bradwell K.R."/>
            <person name="Koparde V.N."/>
            <person name="Matveyev A.V."/>
            <person name="Serrano M.G."/>
            <person name="Alves J.M."/>
            <person name="Parikh H."/>
            <person name="Huang B."/>
            <person name="Lee V."/>
            <person name="Espinosa-Alvarez O."/>
            <person name="Ortiz P.A."/>
            <person name="Costa-Martins A.G."/>
            <person name="Teixeira M.M."/>
            <person name="Buck G.A."/>
        </authorList>
    </citation>
    <scope>NUCLEOTIDE SEQUENCE [LARGE SCALE GENOMIC DNA]</scope>
    <source>
        <strain evidence="1 2">025E</strain>
    </source>
</reference>
<dbReference type="RefSeq" id="XP_029231836.1">
    <property type="nucleotide sequence ID" value="XM_029368360.1"/>
</dbReference>
<keyword evidence="2" id="KW-1185">Reference proteome</keyword>
<evidence type="ECO:0000313" key="2">
    <source>
        <dbReference type="Proteomes" id="UP000284403"/>
    </source>
</evidence>
<dbReference type="EMBL" id="MKKU01000034">
    <property type="protein sequence ID" value="RNF26630.1"/>
    <property type="molecule type" value="Genomic_DNA"/>
</dbReference>